<dbReference type="AlphaFoldDB" id="A0A699YD08"/>
<dbReference type="EMBL" id="BLLF01000124">
    <property type="protein sequence ID" value="GFH07913.1"/>
    <property type="molecule type" value="Genomic_DNA"/>
</dbReference>
<keyword evidence="3" id="KW-1185">Reference proteome</keyword>
<evidence type="ECO:0000313" key="2">
    <source>
        <dbReference type="EMBL" id="GFH07913.1"/>
    </source>
</evidence>
<accession>A0A699YD08</accession>
<evidence type="ECO:0000256" key="1">
    <source>
        <dbReference type="SAM" id="MobiDB-lite"/>
    </source>
</evidence>
<gene>
    <name evidence="2" type="ORF">HaLaN_02790</name>
</gene>
<evidence type="ECO:0000313" key="3">
    <source>
        <dbReference type="Proteomes" id="UP000485058"/>
    </source>
</evidence>
<proteinExistence type="predicted"/>
<comment type="caution">
    <text evidence="2">The sequence shown here is derived from an EMBL/GenBank/DDBJ whole genome shotgun (WGS) entry which is preliminary data.</text>
</comment>
<feature type="region of interest" description="Disordered" evidence="1">
    <location>
        <begin position="1"/>
        <end position="51"/>
    </location>
</feature>
<dbReference type="Proteomes" id="UP000485058">
    <property type="component" value="Unassembled WGS sequence"/>
</dbReference>
<reference evidence="2 3" key="1">
    <citation type="submission" date="2020-02" db="EMBL/GenBank/DDBJ databases">
        <title>Draft genome sequence of Haematococcus lacustris strain NIES-144.</title>
        <authorList>
            <person name="Morimoto D."/>
            <person name="Nakagawa S."/>
            <person name="Yoshida T."/>
            <person name="Sawayama S."/>
        </authorList>
    </citation>
    <scope>NUCLEOTIDE SEQUENCE [LARGE SCALE GENOMIC DNA]</scope>
    <source>
        <strain evidence="2 3">NIES-144</strain>
    </source>
</reference>
<protein>
    <submittedName>
        <fullName evidence="2">Uncharacterized protein</fullName>
    </submittedName>
</protein>
<organism evidence="2 3">
    <name type="scientific">Haematococcus lacustris</name>
    <name type="common">Green alga</name>
    <name type="synonym">Haematococcus pluvialis</name>
    <dbReference type="NCBI Taxonomy" id="44745"/>
    <lineage>
        <taxon>Eukaryota</taxon>
        <taxon>Viridiplantae</taxon>
        <taxon>Chlorophyta</taxon>
        <taxon>core chlorophytes</taxon>
        <taxon>Chlorophyceae</taxon>
        <taxon>CS clade</taxon>
        <taxon>Chlamydomonadales</taxon>
        <taxon>Haematococcaceae</taxon>
        <taxon>Haematococcus</taxon>
    </lineage>
</organism>
<sequence>MHAAAGADSEYYGGGDGAGHRLDASSLRDVGRGRPASDSQHHSQAGGWTGIAMQHQRCSALGRASGAH</sequence>
<name>A0A699YD08_HAELA</name>